<keyword evidence="1" id="KW-0175">Coiled coil</keyword>
<feature type="coiled-coil region" evidence="1">
    <location>
        <begin position="664"/>
        <end position="691"/>
    </location>
</feature>
<dbReference type="EMBL" id="CP045851">
    <property type="protein sequence ID" value="QGG94202.1"/>
    <property type="molecule type" value="Genomic_DNA"/>
</dbReference>
<dbReference type="Gene3D" id="3.40.50.300">
    <property type="entry name" value="P-loop containing nucleotide triphosphate hydrolases"/>
    <property type="match status" value="2"/>
</dbReference>
<dbReference type="AlphaFoldDB" id="A0A5Q2RH74"/>
<dbReference type="InterPro" id="IPR027417">
    <property type="entry name" value="P-loop_NTPase"/>
</dbReference>
<name>A0A5Q2RH74_9ACTN</name>
<feature type="compositionally biased region" description="Low complexity" evidence="2">
    <location>
        <begin position="448"/>
        <end position="485"/>
    </location>
</feature>
<dbReference type="Proteomes" id="UP000334019">
    <property type="component" value="Chromosome"/>
</dbReference>
<feature type="domain" description="Helicase HerA central" evidence="3">
    <location>
        <begin position="27"/>
        <end position="75"/>
    </location>
</feature>
<gene>
    <name evidence="4" type="ORF">GH723_03285</name>
</gene>
<dbReference type="InterPro" id="IPR051162">
    <property type="entry name" value="T4SS_component"/>
</dbReference>
<dbReference type="RefSeq" id="WP_153758308.1">
    <property type="nucleotide sequence ID" value="NZ_CP045851.1"/>
</dbReference>
<evidence type="ECO:0000256" key="1">
    <source>
        <dbReference type="SAM" id="Coils"/>
    </source>
</evidence>
<dbReference type="PANTHER" id="PTHR30121">
    <property type="entry name" value="UNCHARACTERIZED PROTEIN YJGR-RELATED"/>
    <property type="match status" value="1"/>
</dbReference>
<dbReference type="InterPro" id="IPR002789">
    <property type="entry name" value="HerA_central"/>
</dbReference>
<evidence type="ECO:0000259" key="3">
    <source>
        <dbReference type="Pfam" id="PF01935"/>
    </source>
</evidence>
<dbReference type="KEGG" id="atq:GH723_03285"/>
<evidence type="ECO:0000256" key="2">
    <source>
        <dbReference type="SAM" id="MobiDB-lite"/>
    </source>
</evidence>
<sequence>MGADLFLGELIDPAAHERTGERLDHDADDLTTHGVIVGMTGSGKTGLGVVLIEEALRNGIPTLVLDPKGDMTNLALRFPGLTPDEFAPWVPEGSDPAETATSWADGLASWALDGSHVQGLADASRVTVYTPGSSAGVPLDLIGSLAAPTTDDAESIAAEIEGLISSLLSLVGITADPLSSREHILLTNLVAKAWSDGQSLDLGMLVHQVQDPPLRKLGVLELDTFYPAADRTSLALKLNGLLASPSFAAWTEGVPVDIGRMLSTDGGAVCSVVYLAHLSDEERQFVVTLLLTKLVTWMRGQSGSPGLRALVYMDEVFGFVPPTAMPPAKQPILTILKQARAYGVGMVLSTQNPVDLDYKAISNAGAWMIGRLQTERDVGRLEEGLAASSGEVDVAALSVSIAGLGKREFVLHTTKGSAPRTFTTRWALDYLAGPLTKAQVSQLPGQPTTPAASPSPVTAAPADAPPAVADAPTAASPSTASPTAALAEDEVAVVPRTAEGTPVRWVDPAAPWLPEVGGAPTSTTYVAGIAARVELLFDETKADLRHVEEYELVTVGLTDPFEADEAVAVDFDDRDLRDAAPEGATYVLPTAPIDTKRYVDAATSAITARIHRDNTLALSVNKELKLYSRPGETHEEFLARCHAAADEAADAETAKLRARLESKMSTVRTAIERENIRVEELRQKAGDAKQHEWISGAGDLLGSLLGGRRSTRSMLGKVKGASSRRRSASTAEARVEAALAKVEQKEMELAELESELTDAMADIAAEWDATAEQVEEIEVGLEKADITVRQLSVVWVPIER</sequence>
<dbReference type="Pfam" id="PF01935">
    <property type="entry name" value="DUF87"/>
    <property type="match status" value="1"/>
</dbReference>
<feature type="coiled-coil region" evidence="1">
    <location>
        <begin position="728"/>
        <end position="762"/>
    </location>
</feature>
<protein>
    <submittedName>
        <fullName evidence="4">DUF853 family protein</fullName>
    </submittedName>
</protein>
<proteinExistence type="predicted"/>
<feature type="region of interest" description="Disordered" evidence="2">
    <location>
        <begin position="440"/>
        <end position="490"/>
    </location>
</feature>
<accession>A0A5Q2RH74</accession>
<evidence type="ECO:0000313" key="5">
    <source>
        <dbReference type="Proteomes" id="UP000334019"/>
    </source>
</evidence>
<reference evidence="4 5" key="1">
    <citation type="submission" date="2019-11" db="EMBL/GenBank/DDBJ databases">
        <authorList>
            <person name="He Y."/>
        </authorList>
    </citation>
    <scope>NUCLEOTIDE SEQUENCE [LARGE SCALE GENOMIC DNA]</scope>
    <source>
        <strain evidence="4 5">SCSIO 58843</strain>
    </source>
</reference>
<dbReference type="SUPFAM" id="SSF52540">
    <property type="entry name" value="P-loop containing nucleoside triphosphate hydrolases"/>
    <property type="match status" value="1"/>
</dbReference>
<dbReference type="PANTHER" id="PTHR30121:SF6">
    <property type="entry name" value="SLR6007 PROTEIN"/>
    <property type="match status" value="1"/>
</dbReference>
<keyword evidence="5" id="KW-1185">Reference proteome</keyword>
<evidence type="ECO:0000313" key="4">
    <source>
        <dbReference type="EMBL" id="QGG94202.1"/>
    </source>
</evidence>
<organism evidence="4 5">
    <name type="scientific">Actinomarinicola tropica</name>
    <dbReference type="NCBI Taxonomy" id="2789776"/>
    <lineage>
        <taxon>Bacteria</taxon>
        <taxon>Bacillati</taxon>
        <taxon>Actinomycetota</taxon>
        <taxon>Acidimicrobiia</taxon>
        <taxon>Acidimicrobiales</taxon>
        <taxon>Iamiaceae</taxon>
        <taxon>Actinomarinicola</taxon>
    </lineage>
</organism>